<dbReference type="PANTHER" id="PTHR43685:SF2">
    <property type="entry name" value="GLYCOSYLTRANSFERASE 2-LIKE DOMAIN-CONTAINING PROTEIN"/>
    <property type="match status" value="1"/>
</dbReference>
<dbReference type="InterPro" id="IPR029044">
    <property type="entry name" value="Nucleotide-diphossugar_trans"/>
</dbReference>
<dbReference type="SUPFAM" id="SSF53448">
    <property type="entry name" value="Nucleotide-diphospho-sugar transferases"/>
    <property type="match status" value="1"/>
</dbReference>
<feature type="domain" description="Glycosyltransferase 2-like" evidence="1">
    <location>
        <begin position="8"/>
        <end position="135"/>
    </location>
</feature>
<organism evidence="2 3">
    <name type="scientific">Bifidobacterium crudilactis</name>
    <dbReference type="NCBI Taxonomy" id="327277"/>
    <lineage>
        <taxon>Bacteria</taxon>
        <taxon>Bacillati</taxon>
        <taxon>Actinomycetota</taxon>
        <taxon>Actinomycetes</taxon>
        <taxon>Bifidobacteriales</taxon>
        <taxon>Bifidobacteriaceae</taxon>
        <taxon>Bifidobacterium</taxon>
    </lineage>
</organism>
<name>A0A971D0A2_9BIFI</name>
<evidence type="ECO:0000313" key="3">
    <source>
        <dbReference type="Proteomes" id="UP000767327"/>
    </source>
</evidence>
<protein>
    <submittedName>
        <fullName evidence="2">Glycosyltransferase</fullName>
    </submittedName>
</protein>
<dbReference type="RefSeq" id="WP_273174547.1">
    <property type="nucleotide sequence ID" value="NZ_JAAXZR010000027.1"/>
</dbReference>
<accession>A0A971D0A2</accession>
<dbReference type="PANTHER" id="PTHR43685">
    <property type="entry name" value="GLYCOSYLTRANSFERASE"/>
    <property type="match status" value="1"/>
</dbReference>
<reference evidence="2" key="1">
    <citation type="journal article" date="2020" name="Biotechnol. Biofuels">
        <title>New insights from the biogas microbiome by comprehensive genome-resolved metagenomics of nearly 1600 species originating from multiple anaerobic digesters.</title>
        <authorList>
            <person name="Campanaro S."/>
            <person name="Treu L."/>
            <person name="Rodriguez-R L.M."/>
            <person name="Kovalovszki A."/>
            <person name="Ziels R.M."/>
            <person name="Maus I."/>
            <person name="Zhu X."/>
            <person name="Kougias P.G."/>
            <person name="Basile A."/>
            <person name="Luo G."/>
            <person name="Schluter A."/>
            <person name="Konstantinidis K.T."/>
            <person name="Angelidaki I."/>
        </authorList>
    </citation>
    <scope>NUCLEOTIDE SEQUENCE</scope>
    <source>
        <strain evidence="2">AS01afH2WH_6</strain>
    </source>
</reference>
<dbReference type="AlphaFoldDB" id="A0A971D0A2"/>
<dbReference type="InterPro" id="IPR007739">
    <property type="entry name" value="RgpF"/>
</dbReference>
<gene>
    <name evidence="2" type="ORF">GXW98_08910</name>
</gene>
<proteinExistence type="predicted"/>
<dbReference type="InterPro" id="IPR050834">
    <property type="entry name" value="Glycosyltransf_2"/>
</dbReference>
<dbReference type="InterPro" id="IPR001173">
    <property type="entry name" value="Glyco_trans_2-like"/>
</dbReference>
<dbReference type="CDD" id="cd00761">
    <property type="entry name" value="Glyco_tranf_GTA_type"/>
    <property type="match status" value="1"/>
</dbReference>
<comment type="caution">
    <text evidence="2">The sequence shown here is derived from an EMBL/GenBank/DDBJ whole genome shotgun (WGS) entry which is preliminary data.</text>
</comment>
<evidence type="ECO:0000313" key="2">
    <source>
        <dbReference type="EMBL" id="NLT80383.1"/>
    </source>
</evidence>
<dbReference type="Pfam" id="PF00535">
    <property type="entry name" value="Glycos_transf_2"/>
    <property type="match status" value="1"/>
</dbReference>
<dbReference type="EMBL" id="JAAXZR010000027">
    <property type="protein sequence ID" value="NLT80383.1"/>
    <property type="molecule type" value="Genomic_DNA"/>
</dbReference>
<dbReference type="Gene3D" id="3.90.550.10">
    <property type="entry name" value="Spore Coat Polysaccharide Biosynthesis Protein SpsA, Chain A"/>
    <property type="match status" value="1"/>
</dbReference>
<sequence length="1053" mass="120108">MGYKVKFSVIVAAYNVAPYIKGCLQSISAQTYADFEVIVIDDCSTDETLGVAQECALADSRIRVVSQFRNSGSHVVRKRGVEMSTGDWVLFVDGDDELAPEALQTLAESGALGQSEMVYFWRDVVQDNPKANSEAGKSLEQAFNVDLGSLKGDEILAAAFSDSRQGRVLWTVISVAVSATLAKRAFGVMTDRRMGRMEDAYEFFVLADQCKSLEFVPRPLLCYHWGRGVTGVSRQSIETYEKHVTDVKQVLAEVQRYADEQTDRTAVERESVEWLARQLPEHISTELVLRVDQEQEGQGAIAFARVWGKTVAIGEIERLIHDRACDLIKDEKIVDVDDELYRLLDIRDMLINSSYDNDTLPSLHSYYDSIGKKTDDLLNQIMDRQRGQVQQPKTINPFSSKRLAIYCFYDANGHAASFIPHFLDDLMRNVTDLVVVVNGKLDTSSREMFEQYAQTIIVRKNEGLDVAAYRQALLQIGWKKLESFDEVICLNDTILGPIYPFSQMFREMSQRPVDFWGITAYAGEDVGEETIPTHLQAYWHAYRKTLVKSQAFHEYWEQMPHWTDYAEVTRKHEMALTPHFEELGFSWDSYVDWKRYAGTSSYPLLYMPMEIIRDERCPIFKRRSFFVPYEFTFDQTAGQPALDLFEYIRDYTAYDTNFIWDALLQSYNVDDLRRAMHLDYVLPSSTRNPVAASKPTSAFIFHIFFMDLLEDTVRYINNLPVETDLYITTTDDKIETIRQALLNKGVTHTPTFIPVKNRGRDVSALLVAARDVVLGGKYEVVGFAHDKKSSQNQDAGHHGSETQGFAYKLMENTLGSQAYIDNILTLFGQNQRLGMVSPPPPYHALYFAHTLPSDWGPDFGITRDLLEKRLHIHVPLDSAKATVSAIGSCYWFRTEALRPLFANDWKYEDFLPEGQMGGDGSISHAIERANGYVAQSQGFYPAWVMSDRYARIEVDSLFHTTNTLLRGMGPFRRGETLLQTARELGSDLSKKGRIRRKVRQGAHGGLKWVTHRFVLPLPEPVVKMIYTVGWAPINVYRHTRNKLTQALRFVLHR</sequence>
<evidence type="ECO:0000259" key="1">
    <source>
        <dbReference type="Pfam" id="PF00535"/>
    </source>
</evidence>
<dbReference type="Pfam" id="PF05045">
    <property type="entry name" value="RgpF"/>
    <property type="match status" value="1"/>
</dbReference>
<dbReference type="Proteomes" id="UP000767327">
    <property type="component" value="Unassembled WGS sequence"/>
</dbReference>
<reference evidence="2" key="2">
    <citation type="submission" date="2020-01" db="EMBL/GenBank/DDBJ databases">
        <authorList>
            <person name="Campanaro S."/>
        </authorList>
    </citation>
    <scope>NUCLEOTIDE SEQUENCE</scope>
    <source>
        <strain evidence="2">AS01afH2WH_6</strain>
    </source>
</reference>